<dbReference type="Proteomes" id="UP001174677">
    <property type="component" value="Chromosome 4"/>
</dbReference>
<dbReference type="PANTHER" id="PTHR33825">
    <property type="entry name" value="CHITINASE-LIKE PROTEIN"/>
    <property type="match status" value="1"/>
</dbReference>
<gene>
    <name evidence="2" type="ORF">P3X46_005782</name>
</gene>
<keyword evidence="1" id="KW-0472">Membrane</keyword>
<accession>A0ABQ9MQQ3</accession>
<organism evidence="2 3">
    <name type="scientific">Hevea brasiliensis</name>
    <name type="common">Para rubber tree</name>
    <name type="synonym">Siphonia brasiliensis</name>
    <dbReference type="NCBI Taxonomy" id="3981"/>
    <lineage>
        <taxon>Eukaryota</taxon>
        <taxon>Viridiplantae</taxon>
        <taxon>Streptophyta</taxon>
        <taxon>Embryophyta</taxon>
        <taxon>Tracheophyta</taxon>
        <taxon>Spermatophyta</taxon>
        <taxon>Magnoliopsida</taxon>
        <taxon>eudicotyledons</taxon>
        <taxon>Gunneridae</taxon>
        <taxon>Pentapetalae</taxon>
        <taxon>rosids</taxon>
        <taxon>fabids</taxon>
        <taxon>Malpighiales</taxon>
        <taxon>Euphorbiaceae</taxon>
        <taxon>Crotonoideae</taxon>
        <taxon>Micrandreae</taxon>
        <taxon>Hevea</taxon>
    </lineage>
</organism>
<evidence type="ECO:0008006" key="4">
    <source>
        <dbReference type="Google" id="ProtNLM"/>
    </source>
</evidence>
<keyword evidence="1" id="KW-0812">Transmembrane</keyword>
<proteinExistence type="predicted"/>
<feature type="transmembrane region" description="Helical" evidence="1">
    <location>
        <begin position="76"/>
        <end position="98"/>
    </location>
</feature>
<dbReference type="PANTHER" id="PTHR33825:SF4">
    <property type="entry name" value="OS05G0137600 PROTEIN"/>
    <property type="match status" value="1"/>
</dbReference>
<protein>
    <recommendedName>
        <fullName evidence="4">CNNM transmembrane domain-containing protein</fullName>
    </recommendedName>
</protein>
<evidence type="ECO:0000313" key="3">
    <source>
        <dbReference type="Proteomes" id="UP001174677"/>
    </source>
</evidence>
<sequence length="136" mass="14252">MYIVKASLLKPAGVVGRPRCVPRPAFMFCGKTLAISKSSSSSSSAPIATQSSLLPSAVLPVTPVLKPLGLPPSPELGLLSLLFVLSTAIGAIFSLAIISIPTVNAFRKLVVSMHKLSRVLSKEIPETLSSLKLSEN</sequence>
<dbReference type="EMBL" id="JARPOI010000004">
    <property type="protein sequence ID" value="KAJ9181715.1"/>
    <property type="molecule type" value="Genomic_DNA"/>
</dbReference>
<comment type="caution">
    <text evidence="2">The sequence shown here is derived from an EMBL/GenBank/DDBJ whole genome shotgun (WGS) entry which is preliminary data.</text>
</comment>
<evidence type="ECO:0000256" key="1">
    <source>
        <dbReference type="SAM" id="Phobius"/>
    </source>
</evidence>
<name>A0ABQ9MQQ3_HEVBR</name>
<reference evidence="2" key="1">
    <citation type="journal article" date="2023" name="Plant Biotechnol. J.">
        <title>Chromosome-level wild Hevea brasiliensis genome provides new tools for genomic-assisted breeding and valuable loci to elevate rubber yield.</title>
        <authorList>
            <person name="Cheng H."/>
            <person name="Song X."/>
            <person name="Hu Y."/>
            <person name="Wu T."/>
            <person name="Yang Q."/>
            <person name="An Z."/>
            <person name="Feng S."/>
            <person name="Deng Z."/>
            <person name="Wu W."/>
            <person name="Zeng X."/>
            <person name="Tu M."/>
            <person name="Wang X."/>
            <person name="Huang H."/>
        </authorList>
    </citation>
    <scope>NUCLEOTIDE SEQUENCE</scope>
    <source>
        <strain evidence="2">MT/VB/25A 57/8</strain>
    </source>
</reference>
<keyword evidence="3" id="KW-1185">Reference proteome</keyword>
<keyword evidence="1" id="KW-1133">Transmembrane helix</keyword>
<evidence type="ECO:0000313" key="2">
    <source>
        <dbReference type="EMBL" id="KAJ9181715.1"/>
    </source>
</evidence>